<dbReference type="VEuPathDB" id="AmoebaDB:DICPUDRAFT_149048"/>
<feature type="region of interest" description="Disordered" evidence="4">
    <location>
        <begin position="592"/>
        <end position="620"/>
    </location>
</feature>
<dbReference type="OrthoDB" id="10263032at2759"/>
<keyword evidence="1" id="KW-0677">Repeat</keyword>
<accession>F0ZCP6</accession>
<dbReference type="PANTHER" id="PTHR22767:SF2">
    <property type="entry name" value="N(ALPHA)-ACETYLTRANSFERASE 15_16, ISOFORM A"/>
    <property type="match status" value="1"/>
</dbReference>
<proteinExistence type="predicted"/>
<dbReference type="SMART" id="SM00028">
    <property type="entry name" value="TPR"/>
    <property type="match status" value="5"/>
</dbReference>
<dbReference type="STRING" id="5786.F0ZCP6"/>
<dbReference type="PIRSF" id="PIRSF000422">
    <property type="entry name" value="N-terminal-AcTrfase-A_aux_su"/>
    <property type="match status" value="1"/>
</dbReference>
<dbReference type="FunFam" id="1.25.40.1040:FF:000003">
    <property type="entry name" value="N-terminal acetyltransferase A, auxiliary subunit"/>
    <property type="match status" value="1"/>
</dbReference>
<dbReference type="InterPro" id="IPR021183">
    <property type="entry name" value="NatA_aux_su"/>
</dbReference>
<dbReference type="KEGG" id="dpp:DICPUDRAFT_149048"/>
<evidence type="ECO:0000313" key="6">
    <source>
        <dbReference type="Proteomes" id="UP000001064"/>
    </source>
</evidence>
<evidence type="ECO:0000256" key="3">
    <source>
        <dbReference type="PROSITE-ProRule" id="PRU00339"/>
    </source>
</evidence>
<dbReference type="Gene3D" id="1.25.40.1040">
    <property type="match status" value="1"/>
</dbReference>
<reference evidence="6" key="1">
    <citation type="journal article" date="2011" name="Genome Biol.">
        <title>Comparative genomics of the social amoebae Dictyostelium discoideum and Dictyostelium purpureum.</title>
        <authorList>
            <consortium name="US DOE Joint Genome Institute (JGI-PGF)"/>
            <person name="Sucgang R."/>
            <person name="Kuo A."/>
            <person name="Tian X."/>
            <person name="Salerno W."/>
            <person name="Parikh A."/>
            <person name="Feasley C.L."/>
            <person name="Dalin E."/>
            <person name="Tu H."/>
            <person name="Huang E."/>
            <person name="Barry K."/>
            <person name="Lindquist E."/>
            <person name="Shapiro H."/>
            <person name="Bruce D."/>
            <person name="Schmutz J."/>
            <person name="Salamov A."/>
            <person name="Fey P."/>
            <person name="Gaudet P."/>
            <person name="Anjard C."/>
            <person name="Babu M.M."/>
            <person name="Basu S."/>
            <person name="Bushmanova Y."/>
            <person name="van der Wel H."/>
            <person name="Katoh-Kurasawa M."/>
            <person name="Dinh C."/>
            <person name="Coutinho P.M."/>
            <person name="Saito T."/>
            <person name="Elias M."/>
            <person name="Schaap P."/>
            <person name="Kay R.R."/>
            <person name="Henrissat B."/>
            <person name="Eichinger L."/>
            <person name="Rivero F."/>
            <person name="Putnam N.H."/>
            <person name="West C.M."/>
            <person name="Loomis W.F."/>
            <person name="Chisholm R.L."/>
            <person name="Shaulsky G."/>
            <person name="Strassmann J.E."/>
            <person name="Queller D.C."/>
            <person name="Kuspa A."/>
            <person name="Grigoriev I.V."/>
        </authorList>
    </citation>
    <scope>NUCLEOTIDE SEQUENCE [LARGE SCALE GENOMIC DNA]</scope>
    <source>
        <strain evidence="6">QSDP1</strain>
    </source>
</reference>
<dbReference type="AlphaFoldDB" id="F0ZCP6"/>
<evidence type="ECO:0000256" key="2">
    <source>
        <dbReference type="ARBA" id="ARBA00022803"/>
    </source>
</evidence>
<name>F0ZCP6_DICPU</name>
<dbReference type="PROSITE" id="PS50005">
    <property type="entry name" value="TPR"/>
    <property type="match status" value="1"/>
</dbReference>
<keyword evidence="2 3" id="KW-0802">TPR repeat</keyword>
<protein>
    <submittedName>
        <fullName evidence="5">Uncharacterized protein</fullName>
    </submittedName>
</protein>
<dbReference type="InParanoid" id="F0ZCP6"/>
<organism evidence="5 6">
    <name type="scientific">Dictyostelium purpureum</name>
    <name type="common">Slime mold</name>
    <dbReference type="NCBI Taxonomy" id="5786"/>
    <lineage>
        <taxon>Eukaryota</taxon>
        <taxon>Amoebozoa</taxon>
        <taxon>Evosea</taxon>
        <taxon>Eumycetozoa</taxon>
        <taxon>Dictyostelia</taxon>
        <taxon>Dictyosteliales</taxon>
        <taxon>Dictyosteliaceae</taxon>
        <taxon>Dictyostelium</taxon>
    </lineage>
</organism>
<dbReference type="Gene3D" id="1.25.40.1010">
    <property type="match status" value="1"/>
</dbReference>
<evidence type="ECO:0000256" key="4">
    <source>
        <dbReference type="SAM" id="MobiDB-lite"/>
    </source>
</evidence>
<dbReference type="EMBL" id="GL870979">
    <property type="protein sequence ID" value="EGC38306.1"/>
    <property type="molecule type" value="Genomic_DNA"/>
</dbReference>
<dbReference type="GO" id="GO:0005737">
    <property type="term" value="C:cytoplasm"/>
    <property type="evidence" value="ECO:0000318"/>
    <property type="project" value="GO_Central"/>
</dbReference>
<dbReference type="Pfam" id="PF12569">
    <property type="entry name" value="NatA_aux_su"/>
    <property type="match status" value="1"/>
</dbReference>
<sequence length="815" mass="94296">MAPTKELSSKDQAAIKNISKLFDDKKYKKGLKACDAFLKTHPDNVDASCFKSLIIYNMDQKEEAHEIANKAIKSNMTSSIAWHTLGFLHRQDKNYLEAGKAFKMASKNNKESSQILRDLSSIQLYARDLTGLKESYAALLKLQPSIKSHWIGLIITYHLMGQQKAAFSILEKFFDILDDKEKTGLRYSELLLYKCMLLDEMQEYDQALNILVKEEKIILDKLWAKQKQAEILMKKNENQKAETILRNLIKLNPDNLNVHKKLWESKNIKSENLENLDQEKINLLKDLYKDLEQQYPKSVLIQKIPLMFLQDKQEFREHLVKYSGKFLTKNIPSLFNSLKCLYNNKDKVEVITQVFLDHLQSLKDNQTLSGSSEKESPSTILWCYYYLGQHYDKLNDFKESLDYIEQGIKHTPTCLDFYVIKAKLYKHQGDVQRAFEEYDTARKLDLADRYLNTKCAKYALRNNDPDTAEAIFSLIKDESQTLMFNMSEFQVIWYENELGAAYLRSGDYAKALKLFNLVEKHFGEFLEDQMDFHNHIQKKLTLRSYIEFLRWEDVVYQNKPYFDTAKFAARTFLNIQKKPEFVLPLKKVPAIAKPPAPPKSTEPKKDPSTGLTIPEDDDPNGEKYLAKHMNDLWTPALVFVDNLIKFAPNDIEGHSLSCQINLQQKKYLVILKTLLKIKSINENSPLYHKNLMELLIQVSKDTEVSAIVKAAIEKQLSLASDTNSLLAFNQSFADKHKDSAQHRFVAGEILYKLSPESKDKALELIMNVNGETNWEQCVNNLESLSTILPDSVKQYKEKLHSIFPLANAFAEEQQN</sequence>
<dbReference type="Proteomes" id="UP000001064">
    <property type="component" value="Unassembled WGS sequence"/>
</dbReference>
<keyword evidence="6" id="KW-1185">Reference proteome</keyword>
<dbReference type="SUPFAM" id="SSF48452">
    <property type="entry name" value="TPR-like"/>
    <property type="match status" value="4"/>
</dbReference>
<dbReference type="GeneID" id="10502383"/>
<dbReference type="eggNOG" id="KOG1156">
    <property type="taxonomic scope" value="Eukaryota"/>
</dbReference>
<dbReference type="FunCoup" id="F0ZCP6">
    <property type="interactions" value="938"/>
</dbReference>
<evidence type="ECO:0000256" key="1">
    <source>
        <dbReference type="ARBA" id="ARBA00022737"/>
    </source>
</evidence>
<dbReference type="InterPro" id="IPR011990">
    <property type="entry name" value="TPR-like_helical_dom_sf"/>
</dbReference>
<dbReference type="OMA" id="MEMRADY"/>
<evidence type="ECO:0000313" key="5">
    <source>
        <dbReference type="EMBL" id="EGC38306.1"/>
    </source>
</evidence>
<dbReference type="RefSeq" id="XP_003285167.1">
    <property type="nucleotide sequence ID" value="XM_003285119.1"/>
</dbReference>
<dbReference type="GO" id="GO:0010698">
    <property type="term" value="F:acetyltransferase activator activity"/>
    <property type="evidence" value="ECO:0000318"/>
    <property type="project" value="GO_Central"/>
</dbReference>
<feature type="repeat" description="TPR" evidence="3">
    <location>
        <begin position="381"/>
        <end position="414"/>
    </location>
</feature>
<gene>
    <name evidence="5" type="ORF">DICPUDRAFT_149048</name>
</gene>
<dbReference type="InterPro" id="IPR019734">
    <property type="entry name" value="TPR_rpt"/>
</dbReference>
<dbReference type="PANTHER" id="PTHR22767">
    <property type="entry name" value="N-TERMINAL ACETYLTRANSFERASE-RELATED"/>
    <property type="match status" value="1"/>
</dbReference>